<name>A0A7J8CZE5_MOLMO</name>
<organism evidence="1 2">
    <name type="scientific">Molossus molossus</name>
    <name type="common">Pallas' mastiff bat</name>
    <name type="synonym">Vespertilio molossus</name>
    <dbReference type="NCBI Taxonomy" id="27622"/>
    <lineage>
        <taxon>Eukaryota</taxon>
        <taxon>Metazoa</taxon>
        <taxon>Chordata</taxon>
        <taxon>Craniata</taxon>
        <taxon>Vertebrata</taxon>
        <taxon>Euteleostomi</taxon>
        <taxon>Mammalia</taxon>
        <taxon>Eutheria</taxon>
        <taxon>Laurasiatheria</taxon>
        <taxon>Chiroptera</taxon>
        <taxon>Yangochiroptera</taxon>
        <taxon>Molossidae</taxon>
        <taxon>Molossus</taxon>
    </lineage>
</organism>
<comment type="caution">
    <text evidence="1">The sequence shown here is derived from an EMBL/GenBank/DDBJ whole genome shotgun (WGS) entry which is preliminary data.</text>
</comment>
<proteinExistence type="predicted"/>
<dbReference type="InParanoid" id="A0A7J8CZE5"/>
<dbReference type="AlphaFoldDB" id="A0A7J8CZE5"/>
<protein>
    <submittedName>
        <fullName evidence="1">Uncharacterized protein</fullName>
    </submittedName>
</protein>
<dbReference type="Proteomes" id="UP000550707">
    <property type="component" value="Unassembled WGS sequence"/>
</dbReference>
<evidence type="ECO:0000313" key="2">
    <source>
        <dbReference type="Proteomes" id="UP000550707"/>
    </source>
</evidence>
<accession>A0A7J8CZE5</accession>
<evidence type="ECO:0000313" key="1">
    <source>
        <dbReference type="EMBL" id="KAF6416268.1"/>
    </source>
</evidence>
<dbReference type="EMBL" id="JACASF010000019">
    <property type="protein sequence ID" value="KAF6416268.1"/>
    <property type="molecule type" value="Genomic_DNA"/>
</dbReference>
<keyword evidence="2" id="KW-1185">Reference proteome</keyword>
<sequence length="134" mass="14653">MIHTFYKGLISKIYKELIQLALAGLAQRLERRPAVERDPGSVPAKGMYLGCSLSPALVGRVGGSHSMCPFRSMFLSPLSSSLSLLLYLNKKWKKMSWGVGDCLHGIYFAKICSAISCPKAGYLCISAYNVSAFL</sequence>
<gene>
    <name evidence="1" type="ORF">HJG59_009524</name>
</gene>
<reference evidence="1 2" key="1">
    <citation type="journal article" date="2020" name="Nature">
        <title>Six reference-quality genomes reveal evolution of bat adaptations.</title>
        <authorList>
            <person name="Jebb D."/>
            <person name="Huang Z."/>
            <person name="Pippel M."/>
            <person name="Hughes G.M."/>
            <person name="Lavrichenko K."/>
            <person name="Devanna P."/>
            <person name="Winkler S."/>
            <person name="Jermiin L.S."/>
            <person name="Skirmuntt E.C."/>
            <person name="Katzourakis A."/>
            <person name="Burkitt-Gray L."/>
            <person name="Ray D.A."/>
            <person name="Sullivan K.A.M."/>
            <person name="Roscito J.G."/>
            <person name="Kirilenko B.M."/>
            <person name="Davalos L.M."/>
            <person name="Corthals A.P."/>
            <person name="Power M.L."/>
            <person name="Jones G."/>
            <person name="Ransome R.D."/>
            <person name="Dechmann D.K.N."/>
            <person name="Locatelli A.G."/>
            <person name="Puechmaille S.J."/>
            <person name="Fedrigo O."/>
            <person name="Jarvis E.D."/>
            <person name="Hiller M."/>
            <person name="Vernes S.C."/>
            <person name="Myers E.W."/>
            <person name="Teeling E.C."/>
        </authorList>
    </citation>
    <scope>NUCLEOTIDE SEQUENCE [LARGE SCALE GENOMIC DNA]</scope>
    <source>
        <strain evidence="1">MMolMol1</strain>
        <tissue evidence="1">Muscle</tissue>
    </source>
</reference>